<feature type="transmembrane region" description="Helical" evidence="1">
    <location>
        <begin position="30"/>
        <end position="48"/>
    </location>
</feature>
<protein>
    <submittedName>
        <fullName evidence="2">Uncharacterized protein</fullName>
    </submittedName>
</protein>
<evidence type="ECO:0000313" key="2">
    <source>
        <dbReference type="EMBL" id="BCY24510.1"/>
    </source>
</evidence>
<keyword evidence="1" id="KW-0812">Transmembrane</keyword>
<sequence>MATFTGILSLLAALLFIAAGILLMLRRTVLLTTGMTAGALYLCLTARIPVKILTGLSGAADPSGEDQLEDLGDLGFISSRILRRTNDFLTSTSISNGAGTNLIIASEVIGGVALITLVVWAIIRGFKATRRVPR</sequence>
<organism evidence="2 3">
    <name type="scientific">Cutibacterium modestum</name>
    <dbReference type="NCBI Taxonomy" id="2559073"/>
    <lineage>
        <taxon>Bacteria</taxon>
        <taxon>Bacillati</taxon>
        <taxon>Actinomycetota</taxon>
        <taxon>Actinomycetes</taxon>
        <taxon>Propionibacteriales</taxon>
        <taxon>Propionibacteriaceae</taxon>
        <taxon>Cutibacterium</taxon>
    </lineage>
</organism>
<dbReference type="RefSeq" id="WP_002528855.1">
    <property type="nucleotide sequence ID" value="NZ_AP024747.1"/>
</dbReference>
<name>A0AAD1KP87_9ACTN</name>
<dbReference type="AlphaFoldDB" id="A0AAD1KP87"/>
<evidence type="ECO:0000313" key="3">
    <source>
        <dbReference type="Proteomes" id="UP000825072"/>
    </source>
</evidence>
<keyword evidence="1" id="KW-1133">Transmembrane helix</keyword>
<dbReference type="Proteomes" id="UP000825072">
    <property type="component" value="Chromosome 1"/>
</dbReference>
<reference evidence="2" key="1">
    <citation type="submission" date="2021-06" db="EMBL/GenBank/DDBJ databases">
        <title>Genome sequence of Cutibacterium modestum strain KB17-24694.</title>
        <authorList>
            <person name="Dekio I."/>
            <person name="Asahina A."/>
            <person name="Nishida M."/>
        </authorList>
    </citation>
    <scope>NUCLEOTIDE SEQUENCE</scope>
    <source>
        <strain evidence="2">KB17-24694</strain>
    </source>
</reference>
<accession>A0AAD1KP87</accession>
<gene>
    <name evidence="2" type="ORF">KB1_05000</name>
</gene>
<keyword evidence="1" id="KW-0472">Membrane</keyword>
<dbReference type="EMBL" id="AP024747">
    <property type="protein sequence ID" value="BCY24510.1"/>
    <property type="molecule type" value="Genomic_DNA"/>
</dbReference>
<proteinExistence type="predicted"/>
<feature type="transmembrane region" description="Helical" evidence="1">
    <location>
        <begin position="102"/>
        <end position="123"/>
    </location>
</feature>
<feature type="transmembrane region" description="Helical" evidence="1">
    <location>
        <begin position="6"/>
        <end position="25"/>
    </location>
</feature>
<evidence type="ECO:0000256" key="1">
    <source>
        <dbReference type="SAM" id="Phobius"/>
    </source>
</evidence>
<dbReference type="GeneID" id="92879847"/>